<accession>A0A1H5MP36</accession>
<organism evidence="2 3">
    <name type="scientific">Jiangella alba</name>
    <dbReference type="NCBI Taxonomy" id="561176"/>
    <lineage>
        <taxon>Bacteria</taxon>
        <taxon>Bacillati</taxon>
        <taxon>Actinomycetota</taxon>
        <taxon>Actinomycetes</taxon>
        <taxon>Jiangellales</taxon>
        <taxon>Jiangellaceae</taxon>
        <taxon>Jiangella</taxon>
    </lineage>
</organism>
<dbReference type="STRING" id="561176.SAMN04488561_3313"/>
<keyword evidence="3" id="KW-1185">Reference proteome</keyword>
<reference evidence="3" key="1">
    <citation type="submission" date="2016-10" db="EMBL/GenBank/DDBJ databases">
        <authorList>
            <person name="Varghese N."/>
            <person name="Submissions S."/>
        </authorList>
    </citation>
    <scope>NUCLEOTIDE SEQUENCE [LARGE SCALE GENOMIC DNA]</scope>
    <source>
        <strain evidence="3">DSM 45237</strain>
    </source>
</reference>
<dbReference type="AlphaFoldDB" id="A0A1H5MP36"/>
<protein>
    <submittedName>
        <fullName evidence="2">Uncharacterized protein</fullName>
    </submittedName>
</protein>
<evidence type="ECO:0000313" key="3">
    <source>
        <dbReference type="Proteomes" id="UP000181980"/>
    </source>
</evidence>
<sequence>MDSRDDAATVAVMRAMWPIVPDPHRPHFARCSRCRTSAQLPDAVTAEAFAGLHPFECPYGRFADVVVTPLHWRDERCPCEGRTDPDTGQCVDDCGDQPDDAPAWEVHYDEGPDDGPDVA</sequence>
<proteinExistence type="predicted"/>
<feature type="region of interest" description="Disordered" evidence="1">
    <location>
        <begin position="88"/>
        <end position="119"/>
    </location>
</feature>
<name>A0A1H5MP36_9ACTN</name>
<dbReference type="Proteomes" id="UP000181980">
    <property type="component" value="Unassembled WGS sequence"/>
</dbReference>
<evidence type="ECO:0000256" key="1">
    <source>
        <dbReference type="SAM" id="MobiDB-lite"/>
    </source>
</evidence>
<dbReference type="EMBL" id="FNUC01000003">
    <property type="protein sequence ID" value="SEE91109.1"/>
    <property type="molecule type" value="Genomic_DNA"/>
</dbReference>
<gene>
    <name evidence="2" type="ORF">SAMN04488561_3313</name>
</gene>
<evidence type="ECO:0000313" key="2">
    <source>
        <dbReference type="EMBL" id="SEE91109.1"/>
    </source>
</evidence>